<protein>
    <submittedName>
        <fullName evidence="8">Type II toxin-antitoxin system HicA family toxin</fullName>
    </submittedName>
</protein>
<evidence type="ECO:0000256" key="7">
    <source>
        <dbReference type="ARBA" id="ARBA00023016"/>
    </source>
</evidence>
<keyword evidence="3" id="KW-0540">Nuclease</keyword>
<dbReference type="EMBL" id="CP104311">
    <property type="protein sequence ID" value="WWF01184.1"/>
    <property type="molecule type" value="Genomic_DNA"/>
</dbReference>
<dbReference type="Proteomes" id="UP001359308">
    <property type="component" value="Chromosome"/>
</dbReference>
<keyword evidence="6" id="KW-0694">RNA-binding</keyword>
<evidence type="ECO:0000313" key="8">
    <source>
        <dbReference type="EMBL" id="WWF01184.1"/>
    </source>
</evidence>
<comment type="similarity">
    <text evidence="1">Belongs to the HicA mRNA interferase family.</text>
</comment>
<accession>A0ABZ2F1Y2</accession>
<gene>
    <name evidence="8" type="ORF">N4J17_11995</name>
</gene>
<evidence type="ECO:0000313" key="9">
    <source>
        <dbReference type="Proteomes" id="UP001359308"/>
    </source>
</evidence>
<dbReference type="SUPFAM" id="SSF54786">
    <property type="entry name" value="YcfA/nrd intein domain"/>
    <property type="match status" value="1"/>
</dbReference>
<dbReference type="InterPro" id="IPR038570">
    <property type="entry name" value="HicA_sf"/>
</dbReference>
<keyword evidence="7" id="KW-0346">Stress response</keyword>
<evidence type="ECO:0000256" key="4">
    <source>
        <dbReference type="ARBA" id="ARBA00022759"/>
    </source>
</evidence>
<keyword evidence="9" id="KW-1185">Reference proteome</keyword>
<sequence>MKRQELLRYLRQQGCDLLREGGRHSWWWNPANKRRSAIPRHHEIPELLANKICQDLGVEKVK</sequence>
<evidence type="ECO:0000256" key="1">
    <source>
        <dbReference type="ARBA" id="ARBA00006620"/>
    </source>
</evidence>
<organism evidence="8 9">
    <name type="scientific">Methylococcus capsulatus</name>
    <dbReference type="NCBI Taxonomy" id="414"/>
    <lineage>
        <taxon>Bacteria</taxon>
        <taxon>Pseudomonadati</taxon>
        <taxon>Pseudomonadota</taxon>
        <taxon>Gammaproteobacteria</taxon>
        <taxon>Methylococcales</taxon>
        <taxon>Methylococcaceae</taxon>
        <taxon>Methylococcus</taxon>
    </lineage>
</organism>
<proteinExistence type="inferred from homology"/>
<dbReference type="Gene3D" id="3.30.920.30">
    <property type="entry name" value="Hypothetical protein"/>
    <property type="match status" value="1"/>
</dbReference>
<dbReference type="Pfam" id="PF07927">
    <property type="entry name" value="HicA_toxin"/>
    <property type="match status" value="1"/>
</dbReference>
<keyword evidence="5" id="KW-0378">Hydrolase</keyword>
<keyword evidence="2" id="KW-1277">Toxin-antitoxin system</keyword>
<evidence type="ECO:0000256" key="2">
    <source>
        <dbReference type="ARBA" id="ARBA00022649"/>
    </source>
</evidence>
<dbReference type="InterPro" id="IPR012933">
    <property type="entry name" value="HicA_mRNA_interferase"/>
</dbReference>
<evidence type="ECO:0000256" key="3">
    <source>
        <dbReference type="ARBA" id="ARBA00022722"/>
    </source>
</evidence>
<reference evidence="8 9" key="1">
    <citation type="submission" date="2022-09" db="EMBL/GenBank/DDBJ databases">
        <authorList>
            <person name="Giprobiosintez L."/>
        </authorList>
    </citation>
    <scope>NUCLEOTIDE SEQUENCE [LARGE SCALE GENOMIC DNA]</scope>
    <source>
        <strain evidence="9">VKPM-B-12549 (GBS-15)</strain>
    </source>
</reference>
<evidence type="ECO:0000256" key="5">
    <source>
        <dbReference type="ARBA" id="ARBA00022801"/>
    </source>
</evidence>
<keyword evidence="4" id="KW-0255">Endonuclease</keyword>
<evidence type="ECO:0000256" key="6">
    <source>
        <dbReference type="ARBA" id="ARBA00022884"/>
    </source>
</evidence>
<name>A0ABZ2F1Y2_METCP</name>
<dbReference type="RefSeq" id="WP_198321440.1">
    <property type="nucleotide sequence ID" value="NZ_CP104311.1"/>
</dbReference>